<evidence type="ECO:0000313" key="2">
    <source>
        <dbReference type="Proteomes" id="UP001499863"/>
    </source>
</evidence>
<dbReference type="RefSeq" id="WP_344340433.1">
    <property type="nucleotide sequence ID" value="NZ_BAAAKJ010000292.1"/>
</dbReference>
<sequence length="90" mass="9939">MTKTERSLRAQIAAHTSWANTSDPAGRTAKARAAALARFETQVDPEGVLPEPERLRRAESARRAYFSNLALRAAQARRIKRELKTAAHAA</sequence>
<keyword evidence="2" id="KW-1185">Reference proteome</keyword>
<name>A0ABN1YD79_9ACTN</name>
<proteinExistence type="predicted"/>
<protein>
    <submittedName>
        <fullName evidence="1">Uncharacterized protein</fullName>
    </submittedName>
</protein>
<comment type="caution">
    <text evidence="1">The sequence shown here is derived from an EMBL/GenBank/DDBJ whole genome shotgun (WGS) entry which is preliminary data.</text>
</comment>
<evidence type="ECO:0000313" key="1">
    <source>
        <dbReference type="EMBL" id="GAA1405329.1"/>
    </source>
</evidence>
<accession>A0ABN1YD79</accession>
<dbReference type="Proteomes" id="UP001499863">
    <property type="component" value="Unassembled WGS sequence"/>
</dbReference>
<gene>
    <name evidence="1" type="ORF">GCM10009639_52160</name>
</gene>
<dbReference type="EMBL" id="BAAAKJ010000292">
    <property type="protein sequence ID" value="GAA1405329.1"/>
    <property type="molecule type" value="Genomic_DNA"/>
</dbReference>
<reference evidence="1 2" key="1">
    <citation type="journal article" date="2019" name="Int. J. Syst. Evol. Microbiol.">
        <title>The Global Catalogue of Microorganisms (GCM) 10K type strain sequencing project: providing services to taxonomists for standard genome sequencing and annotation.</title>
        <authorList>
            <consortium name="The Broad Institute Genomics Platform"/>
            <consortium name="The Broad Institute Genome Sequencing Center for Infectious Disease"/>
            <person name="Wu L."/>
            <person name="Ma J."/>
        </authorList>
    </citation>
    <scope>NUCLEOTIDE SEQUENCE [LARGE SCALE GENOMIC DNA]</scope>
    <source>
        <strain evidence="1 2">JCM 12393</strain>
    </source>
</reference>
<organism evidence="1 2">
    <name type="scientific">Kitasatospora putterlickiae</name>
    <dbReference type="NCBI Taxonomy" id="221725"/>
    <lineage>
        <taxon>Bacteria</taxon>
        <taxon>Bacillati</taxon>
        <taxon>Actinomycetota</taxon>
        <taxon>Actinomycetes</taxon>
        <taxon>Kitasatosporales</taxon>
        <taxon>Streptomycetaceae</taxon>
        <taxon>Kitasatospora</taxon>
    </lineage>
</organism>